<accession>A0A5M3XW78</accession>
<keyword evidence="3" id="KW-1185">Reference proteome</keyword>
<protein>
    <submittedName>
        <fullName evidence="2">Uncharacterized protein</fullName>
    </submittedName>
</protein>
<feature type="region of interest" description="Disordered" evidence="1">
    <location>
        <begin position="155"/>
        <end position="184"/>
    </location>
</feature>
<organism evidence="2 3">
    <name type="scientific">Acrocarpospora pleiomorpha</name>
    <dbReference type="NCBI Taxonomy" id="90975"/>
    <lineage>
        <taxon>Bacteria</taxon>
        <taxon>Bacillati</taxon>
        <taxon>Actinomycetota</taxon>
        <taxon>Actinomycetes</taxon>
        <taxon>Streptosporangiales</taxon>
        <taxon>Streptosporangiaceae</taxon>
        <taxon>Acrocarpospora</taxon>
    </lineage>
</organism>
<proteinExistence type="predicted"/>
<evidence type="ECO:0000313" key="3">
    <source>
        <dbReference type="Proteomes" id="UP000377595"/>
    </source>
</evidence>
<evidence type="ECO:0000313" key="2">
    <source>
        <dbReference type="EMBL" id="GES25196.1"/>
    </source>
</evidence>
<gene>
    <name evidence="2" type="ORF">Aple_080950</name>
</gene>
<dbReference type="AlphaFoldDB" id="A0A5M3XW78"/>
<name>A0A5M3XW78_9ACTN</name>
<reference evidence="2 3" key="1">
    <citation type="submission" date="2019-10" db="EMBL/GenBank/DDBJ databases">
        <title>Whole genome shotgun sequence of Acrocarpospora pleiomorpha NBRC 16267.</title>
        <authorList>
            <person name="Ichikawa N."/>
            <person name="Kimura A."/>
            <person name="Kitahashi Y."/>
            <person name="Komaki H."/>
            <person name="Oguchi A."/>
        </authorList>
    </citation>
    <scope>NUCLEOTIDE SEQUENCE [LARGE SCALE GENOMIC DNA]</scope>
    <source>
        <strain evidence="2 3">NBRC 16267</strain>
    </source>
</reference>
<dbReference type="EMBL" id="BLAF01000063">
    <property type="protein sequence ID" value="GES25196.1"/>
    <property type="molecule type" value="Genomic_DNA"/>
</dbReference>
<dbReference type="Proteomes" id="UP000377595">
    <property type="component" value="Unassembled WGS sequence"/>
</dbReference>
<evidence type="ECO:0000256" key="1">
    <source>
        <dbReference type="SAM" id="MobiDB-lite"/>
    </source>
</evidence>
<sequence>MVVGESEAVLRLDALKLLVAEAGFYVAAVGLPQAAGGFGSEPDCVDVDHSGTVALWPLLSPAGLLKYAGDERTGSGRACCSASSESAAHDADHGPADHCRDVGEAGLLPAGGLTTETFDPRNLRYPWGAKVPSPSPAAKIGREGVILHIKQVPPPHLLTGATPTPLECPGTRGDAVPQSSQAAL</sequence>
<comment type="caution">
    <text evidence="2">The sequence shown here is derived from an EMBL/GenBank/DDBJ whole genome shotgun (WGS) entry which is preliminary data.</text>
</comment>